<keyword evidence="3" id="KW-1185">Reference proteome</keyword>
<dbReference type="RefSeq" id="WP_189168354.1">
    <property type="nucleotide sequence ID" value="NZ_BMQB01000001.1"/>
</dbReference>
<name>A0A8J3B338_9ACTN</name>
<protein>
    <submittedName>
        <fullName evidence="2">Uncharacterized protein</fullName>
    </submittedName>
</protein>
<comment type="caution">
    <text evidence="2">The sequence shown here is derived from an EMBL/GenBank/DDBJ whole genome shotgun (WGS) entry which is preliminary data.</text>
</comment>
<reference evidence="2" key="1">
    <citation type="journal article" date="2014" name="Int. J. Syst. Evol. Microbiol.">
        <title>Complete genome sequence of Corynebacterium casei LMG S-19264T (=DSM 44701T), isolated from a smear-ripened cheese.</title>
        <authorList>
            <consortium name="US DOE Joint Genome Institute (JGI-PGF)"/>
            <person name="Walter F."/>
            <person name="Albersmeier A."/>
            <person name="Kalinowski J."/>
            <person name="Ruckert C."/>
        </authorList>
    </citation>
    <scope>NUCLEOTIDE SEQUENCE</scope>
    <source>
        <strain evidence="2">JCM 3090</strain>
    </source>
</reference>
<reference evidence="2" key="2">
    <citation type="submission" date="2020-09" db="EMBL/GenBank/DDBJ databases">
        <authorList>
            <person name="Sun Q."/>
            <person name="Ohkuma M."/>
        </authorList>
    </citation>
    <scope>NUCLEOTIDE SEQUENCE</scope>
    <source>
        <strain evidence="2">JCM 3090</strain>
    </source>
</reference>
<evidence type="ECO:0000256" key="1">
    <source>
        <dbReference type="SAM" id="MobiDB-lite"/>
    </source>
</evidence>
<dbReference type="Proteomes" id="UP000649739">
    <property type="component" value="Unassembled WGS sequence"/>
</dbReference>
<organism evidence="2 3">
    <name type="scientific">Pilimelia anulata</name>
    <dbReference type="NCBI Taxonomy" id="53371"/>
    <lineage>
        <taxon>Bacteria</taxon>
        <taxon>Bacillati</taxon>
        <taxon>Actinomycetota</taxon>
        <taxon>Actinomycetes</taxon>
        <taxon>Micromonosporales</taxon>
        <taxon>Micromonosporaceae</taxon>
        <taxon>Pilimelia</taxon>
    </lineage>
</organism>
<dbReference type="AlphaFoldDB" id="A0A8J3B338"/>
<gene>
    <name evidence="2" type="ORF">GCM10010123_05200</name>
</gene>
<accession>A0A8J3B338</accession>
<proteinExistence type="predicted"/>
<sequence length="90" mass="10150">MLRRSAIRGPVREVVAVHPYRSEPPRAVRRELIEGARRRIRCAGCTSYFLWTEVPRLRGTLAARSTGTSPTSSTSGRTPRPPRADQRPPR</sequence>
<evidence type="ECO:0000313" key="2">
    <source>
        <dbReference type="EMBL" id="GGJ78088.1"/>
    </source>
</evidence>
<evidence type="ECO:0000313" key="3">
    <source>
        <dbReference type="Proteomes" id="UP000649739"/>
    </source>
</evidence>
<feature type="compositionally biased region" description="Low complexity" evidence="1">
    <location>
        <begin position="64"/>
        <end position="78"/>
    </location>
</feature>
<feature type="region of interest" description="Disordered" evidence="1">
    <location>
        <begin position="61"/>
        <end position="90"/>
    </location>
</feature>
<dbReference type="EMBL" id="BMQB01000001">
    <property type="protein sequence ID" value="GGJ78088.1"/>
    <property type="molecule type" value="Genomic_DNA"/>
</dbReference>